<evidence type="ECO:0000313" key="2">
    <source>
        <dbReference type="Proteomes" id="UP000032568"/>
    </source>
</evidence>
<reference evidence="1 2" key="2">
    <citation type="journal article" date="2022" name="Mar. Drugs">
        <title>Bioassay-Guided Fractionation Leads to the Detection of Cholic Acid Generated by the Rare Thalassomonas sp.</title>
        <authorList>
            <person name="Pheiffer F."/>
            <person name="Schneider Y.K."/>
            <person name="Hansen E.H."/>
            <person name="Andersen J.H."/>
            <person name="Isaksson J."/>
            <person name="Busche T."/>
            <person name="R C."/>
            <person name="Kalinowski J."/>
            <person name="Zyl L.V."/>
            <person name="Trindade M."/>
        </authorList>
    </citation>
    <scope>NUCLEOTIDE SEQUENCE [LARGE SCALE GENOMIC DNA]</scope>
    <source>
        <strain evidence="1 2">A5K-106</strain>
    </source>
</reference>
<name>A0AAE9YVN0_9GAMM</name>
<dbReference type="Proteomes" id="UP000032568">
    <property type="component" value="Chromosome"/>
</dbReference>
<accession>A0AAE9YVN0</accession>
<keyword evidence="2" id="KW-1185">Reference proteome</keyword>
<sequence length="145" mass="16579">MRYFILMTFIVTFWVSAHEQQVLSEQNVIEVHQVDNKYLYESWKFELENIDYSNGIDYQEANIIIKNFAFTPKAASCGATGIIVDYGAYWKVATYEGFSATPGEAIFIHKKSGKMSQDGNVLFSHPNKMKMSYLEGTHLDISVVK</sequence>
<proteinExistence type="predicted"/>
<gene>
    <name evidence="1" type="ORF">SG35_014260</name>
</gene>
<evidence type="ECO:0000313" key="1">
    <source>
        <dbReference type="EMBL" id="WDE01683.1"/>
    </source>
</evidence>
<dbReference type="AlphaFoldDB" id="A0AAE9YVN0"/>
<organism evidence="1 2">
    <name type="scientific">Thalassomonas actiniarum</name>
    <dbReference type="NCBI Taxonomy" id="485447"/>
    <lineage>
        <taxon>Bacteria</taxon>
        <taxon>Pseudomonadati</taxon>
        <taxon>Pseudomonadota</taxon>
        <taxon>Gammaproteobacteria</taxon>
        <taxon>Alteromonadales</taxon>
        <taxon>Colwelliaceae</taxon>
        <taxon>Thalassomonas</taxon>
    </lineage>
</organism>
<protein>
    <submittedName>
        <fullName evidence="1">Uncharacterized protein</fullName>
    </submittedName>
</protein>
<dbReference type="EMBL" id="CP059735">
    <property type="protein sequence ID" value="WDE01683.1"/>
    <property type="molecule type" value="Genomic_DNA"/>
</dbReference>
<dbReference type="KEGG" id="tact:SG35_014260"/>
<dbReference type="RefSeq" id="WP_044832851.1">
    <property type="nucleotide sequence ID" value="NZ_CP059735.1"/>
</dbReference>
<reference evidence="1 2" key="1">
    <citation type="journal article" date="2015" name="Genome Announc.">
        <title>Draft Genome Sequences of Marine Isolates of Thalassomonas viridans and Thalassomonas actiniarum.</title>
        <authorList>
            <person name="Olonade I."/>
            <person name="van Zyl L.J."/>
            <person name="Trindade M."/>
        </authorList>
    </citation>
    <scope>NUCLEOTIDE SEQUENCE [LARGE SCALE GENOMIC DNA]</scope>
    <source>
        <strain evidence="1 2">A5K-106</strain>
    </source>
</reference>